<evidence type="ECO:0000256" key="3">
    <source>
        <dbReference type="ARBA" id="ARBA00022630"/>
    </source>
</evidence>
<dbReference type="EMBL" id="CP103416">
    <property type="protein sequence ID" value="UVW36292.1"/>
    <property type="molecule type" value="Genomic_DNA"/>
</dbReference>
<keyword evidence="4" id="KW-0274">FAD</keyword>
<proteinExistence type="inferred from homology"/>
<evidence type="ECO:0000256" key="1">
    <source>
        <dbReference type="ARBA" id="ARBA00001974"/>
    </source>
</evidence>
<dbReference type="InterPro" id="IPR016164">
    <property type="entry name" value="FAD-linked_Oxase-like_C"/>
</dbReference>
<sequence length="458" mass="49586">MNNLIASLVELSDSSTVLTGADISEKYHADWSGADPCQPLALLKPKTTQQLCEIMALCHKHDQPVVIQGGLTGLAGGATPQSGEIAISLERMNGIEELDVTAMTVTALAGTPLQVLQDSADGAELFLPLDLGARGSCNIGGNVATNAGGTEVIRYGMTRSMVLGLEAVLADGTVVNAMNKMVKNNSGYDLKHLFIGSEGTLGIVTRVVLQLQPKSRSSHTALCALNSYESVTKLLVELKRSLGSGLTGFELMWDSYYSKVLEVLPSLISPFQEKHAYYLLLEYKDNNQVLGSERFESALFEQLESGLIDDALIAQSHQDADKFWQIRDGIGELFQVLGPVSNQDVSLPLEQIGPFADDLEQRLKAKYPNIGVLLFGHIGDNNLHVCAYTGRDEDKLRINEDIMLMIGEYSGAITAEHGVGVLKRDFLALSRTPSEIALMKTLKLAMDPKGILNPNRVI</sequence>
<dbReference type="SUPFAM" id="SSF55103">
    <property type="entry name" value="FAD-linked oxidases, C-terminal domain"/>
    <property type="match status" value="1"/>
</dbReference>
<dbReference type="Gene3D" id="3.30.70.2190">
    <property type="match status" value="1"/>
</dbReference>
<dbReference type="InterPro" id="IPR016167">
    <property type="entry name" value="FAD-bd_PCMH_sub1"/>
</dbReference>
<reference evidence="7" key="1">
    <citation type="submission" date="2022-08" db="EMBL/GenBank/DDBJ databases">
        <title>Catabolic pathway analysis in culturable SAR92 clade bacteria reveals their overlooked roles in DMSP degradation in coastal seas.</title>
        <authorList>
            <person name="He X."/>
            <person name="Zhang X."/>
            <person name="Zhang Y."/>
        </authorList>
    </citation>
    <scope>NUCLEOTIDE SEQUENCE</scope>
    <source>
        <strain evidence="7">H455</strain>
    </source>
</reference>
<evidence type="ECO:0000256" key="4">
    <source>
        <dbReference type="ARBA" id="ARBA00022827"/>
    </source>
</evidence>
<dbReference type="InterPro" id="IPR016169">
    <property type="entry name" value="FAD-bd_PCMH_sub2"/>
</dbReference>
<dbReference type="Gene3D" id="1.10.45.10">
    <property type="entry name" value="Vanillyl-alcohol Oxidase, Chain A, domain 4"/>
    <property type="match status" value="1"/>
</dbReference>
<dbReference type="PANTHER" id="PTHR43716:SF1">
    <property type="entry name" value="D-2-HYDROXYGLUTARATE DEHYDROGENASE, MITOCHONDRIAL"/>
    <property type="match status" value="1"/>
</dbReference>
<dbReference type="InterPro" id="IPR016166">
    <property type="entry name" value="FAD-bd_PCMH"/>
</dbReference>
<evidence type="ECO:0000256" key="5">
    <source>
        <dbReference type="ARBA" id="ARBA00023002"/>
    </source>
</evidence>
<organism evidence="7 8">
    <name type="scientific">SAR92 clade bacterium H455</name>
    <dbReference type="NCBI Taxonomy" id="2974818"/>
    <lineage>
        <taxon>Bacteria</taxon>
        <taxon>Pseudomonadati</taxon>
        <taxon>Pseudomonadota</taxon>
        <taxon>Gammaproteobacteria</taxon>
        <taxon>Cellvibrionales</taxon>
        <taxon>Porticoccaceae</taxon>
        <taxon>SAR92 clade</taxon>
    </lineage>
</organism>
<name>A0ABY5TR32_9GAMM</name>
<dbReference type="InterPro" id="IPR016171">
    <property type="entry name" value="Vanillyl_alc_oxidase_C-sub2"/>
</dbReference>
<protein>
    <submittedName>
        <fullName evidence="7">FAD-binding oxidoreductase</fullName>
    </submittedName>
</protein>
<evidence type="ECO:0000313" key="8">
    <source>
        <dbReference type="Proteomes" id="UP001059934"/>
    </source>
</evidence>
<dbReference type="InterPro" id="IPR006094">
    <property type="entry name" value="Oxid_FAD_bind_N"/>
</dbReference>
<evidence type="ECO:0000313" key="7">
    <source>
        <dbReference type="EMBL" id="UVW36292.1"/>
    </source>
</evidence>
<comment type="similarity">
    <text evidence="2">Belongs to the FAD-binding oxidoreductase/transferase type 4 family.</text>
</comment>
<dbReference type="PROSITE" id="PS51387">
    <property type="entry name" value="FAD_PCMH"/>
    <property type="match status" value="1"/>
</dbReference>
<keyword evidence="8" id="KW-1185">Reference proteome</keyword>
<dbReference type="InterPro" id="IPR004113">
    <property type="entry name" value="FAD-bd_oxidored_4_C"/>
</dbReference>
<feature type="domain" description="FAD-binding PCMH-type" evidence="6">
    <location>
        <begin position="35"/>
        <end position="214"/>
    </location>
</feature>
<dbReference type="Gene3D" id="3.30.465.10">
    <property type="match status" value="1"/>
</dbReference>
<dbReference type="PANTHER" id="PTHR43716">
    <property type="entry name" value="D-2-HYDROXYGLUTARATE DEHYDROGENASE, MITOCHONDRIAL"/>
    <property type="match status" value="1"/>
</dbReference>
<keyword evidence="5" id="KW-0560">Oxidoreductase</keyword>
<dbReference type="SUPFAM" id="SSF56176">
    <property type="entry name" value="FAD-binding/transporter-associated domain-like"/>
    <property type="match status" value="1"/>
</dbReference>
<keyword evidence="3" id="KW-0285">Flavoprotein</keyword>
<comment type="cofactor">
    <cofactor evidence="1">
        <name>FAD</name>
        <dbReference type="ChEBI" id="CHEBI:57692"/>
    </cofactor>
</comment>
<accession>A0ABY5TR32</accession>
<evidence type="ECO:0000256" key="2">
    <source>
        <dbReference type="ARBA" id="ARBA00008000"/>
    </source>
</evidence>
<dbReference type="InterPro" id="IPR036318">
    <property type="entry name" value="FAD-bd_PCMH-like_sf"/>
</dbReference>
<dbReference type="Gene3D" id="3.30.70.2740">
    <property type="match status" value="1"/>
</dbReference>
<dbReference type="Pfam" id="PF01565">
    <property type="entry name" value="FAD_binding_4"/>
    <property type="match status" value="1"/>
</dbReference>
<dbReference type="InterPro" id="IPR051264">
    <property type="entry name" value="FAD-oxidored/transferase_4"/>
</dbReference>
<dbReference type="Gene3D" id="3.30.43.10">
    <property type="entry name" value="Uridine Diphospho-n-acetylenolpyruvylglucosamine Reductase, domain 2"/>
    <property type="match status" value="1"/>
</dbReference>
<dbReference type="Pfam" id="PF02913">
    <property type="entry name" value="FAD-oxidase_C"/>
    <property type="match status" value="1"/>
</dbReference>
<gene>
    <name evidence="7" type="ORF">NYF23_06710</name>
</gene>
<evidence type="ECO:0000259" key="6">
    <source>
        <dbReference type="PROSITE" id="PS51387"/>
    </source>
</evidence>
<dbReference type="Proteomes" id="UP001059934">
    <property type="component" value="Chromosome"/>
</dbReference>